<dbReference type="InterPro" id="IPR043749">
    <property type="entry name" value="DUF5694"/>
</dbReference>
<name>A0ABV7N610_9STAP</name>
<reference evidence="2" key="1">
    <citation type="journal article" date="2019" name="Int. J. Syst. Evol. Microbiol.">
        <title>The Global Catalogue of Microorganisms (GCM) 10K type strain sequencing project: providing services to taxonomists for standard genome sequencing and annotation.</title>
        <authorList>
            <consortium name="The Broad Institute Genomics Platform"/>
            <consortium name="The Broad Institute Genome Sequencing Center for Infectious Disease"/>
            <person name="Wu L."/>
            <person name="Ma J."/>
        </authorList>
    </citation>
    <scope>NUCLEOTIDE SEQUENCE [LARGE SCALE GENOMIC DNA]</scope>
    <source>
        <strain evidence="2">CCM 7756</strain>
    </source>
</reference>
<protein>
    <submittedName>
        <fullName evidence="1">DUF5694 domain-containing protein</fullName>
    </submittedName>
</protein>
<gene>
    <name evidence="1" type="ORF">ACFOEO_08245</name>
</gene>
<accession>A0ABV7N610</accession>
<dbReference type="EMBL" id="JBHRVQ010000001">
    <property type="protein sequence ID" value="MFC3388557.1"/>
    <property type="molecule type" value="Genomic_DNA"/>
</dbReference>
<evidence type="ECO:0000313" key="2">
    <source>
        <dbReference type="Proteomes" id="UP001595637"/>
    </source>
</evidence>
<organism evidence="1 2">
    <name type="scientific">Salinicoccus sesuvii</name>
    <dbReference type="NCBI Taxonomy" id="868281"/>
    <lineage>
        <taxon>Bacteria</taxon>
        <taxon>Bacillati</taxon>
        <taxon>Bacillota</taxon>
        <taxon>Bacilli</taxon>
        <taxon>Bacillales</taxon>
        <taxon>Staphylococcaceae</taxon>
        <taxon>Salinicoccus</taxon>
    </lineage>
</organism>
<dbReference type="Pfam" id="PF18950">
    <property type="entry name" value="DUF5694"/>
    <property type="match status" value="1"/>
</dbReference>
<dbReference type="RefSeq" id="WP_380654212.1">
    <property type="nucleotide sequence ID" value="NZ_JBHRVQ010000001.1"/>
</dbReference>
<sequence length="255" mass="29473">MDNRDNNLEKDKKQSKPEVLIVGTFHFTKGGDLVDSSTAVDIQSDEEQIKELVSILAQFSPSALAVEITKDRNEALNKEYQEYLKYGDNFERNEVHQVMFRLGKQLGHSNIHALDWMESVGNRGIGDVAEWAKEYQKDKFDSVMKVFNDNPIRSDNSILDNLQLINDPTYQNREHRGYMNLAQIGEGEEYVGIDWLRWWYQRNLTLYKNVVDIIHSGNEKVLLLIGAAHVYLLKQFIEESGEANVIIFNDFLNDI</sequence>
<dbReference type="Proteomes" id="UP001595637">
    <property type="component" value="Unassembled WGS sequence"/>
</dbReference>
<proteinExistence type="predicted"/>
<keyword evidence="2" id="KW-1185">Reference proteome</keyword>
<comment type="caution">
    <text evidence="1">The sequence shown here is derived from an EMBL/GenBank/DDBJ whole genome shotgun (WGS) entry which is preliminary data.</text>
</comment>
<evidence type="ECO:0000313" key="1">
    <source>
        <dbReference type="EMBL" id="MFC3388557.1"/>
    </source>
</evidence>